<dbReference type="Gene3D" id="2.40.110.10">
    <property type="entry name" value="Butyryl-CoA Dehydrogenase, subunit A, domain 2"/>
    <property type="match status" value="1"/>
</dbReference>
<dbReference type="InterPro" id="IPR009100">
    <property type="entry name" value="AcylCoA_DH/oxidase_NM_dom_sf"/>
</dbReference>
<reference evidence="3 4" key="1">
    <citation type="submission" date="2024-01" db="EMBL/GenBank/DDBJ databases">
        <title>A telomere-to-telomere, gap-free genome of sweet tea (Lithocarpus litseifolius).</title>
        <authorList>
            <person name="Zhou J."/>
        </authorList>
    </citation>
    <scope>NUCLEOTIDE SEQUENCE [LARGE SCALE GENOMIC DNA]</scope>
    <source>
        <strain evidence="3">Zhou-2022a</strain>
        <tissue evidence="3">Leaf</tissue>
    </source>
</reference>
<comment type="caution">
    <text evidence="3">The sequence shown here is derived from an EMBL/GenBank/DDBJ whole genome shotgun (WGS) entry which is preliminary data.</text>
</comment>
<dbReference type="InterPro" id="IPR050741">
    <property type="entry name" value="Acyl-CoA_dehydrogenase"/>
</dbReference>
<dbReference type="GO" id="GO:0003995">
    <property type="term" value="F:acyl-CoA dehydrogenase activity"/>
    <property type="evidence" value="ECO:0007669"/>
    <property type="project" value="TreeGrafter"/>
</dbReference>
<proteinExistence type="predicted"/>
<accession>A0AAW2C466</accession>
<dbReference type="AlphaFoldDB" id="A0AAW2C466"/>
<keyword evidence="4" id="KW-1185">Reference proteome</keyword>
<dbReference type="PANTHER" id="PTHR48083:SF13">
    <property type="entry name" value="ACYL-COA DEHYDROGENASE FAMILY MEMBER 11"/>
    <property type="match status" value="1"/>
</dbReference>
<dbReference type="PANTHER" id="PTHR48083">
    <property type="entry name" value="MEDIUM-CHAIN SPECIFIC ACYL-COA DEHYDROGENASE, MITOCHONDRIAL-RELATED"/>
    <property type="match status" value="1"/>
</dbReference>
<dbReference type="GO" id="GO:0005737">
    <property type="term" value="C:cytoplasm"/>
    <property type="evidence" value="ECO:0007669"/>
    <property type="project" value="TreeGrafter"/>
</dbReference>
<dbReference type="Proteomes" id="UP001459277">
    <property type="component" value="Unassembled WGS sequence"/>
</dbReference>
<evidence type="ECO:0000313" key="3">
    <source>
        <dbReference type="EMBL" id="KAK9992362.1"/>
    </source>
</evidence>
<name>A0AAW2C466_9ROSI</name>
<sequence length="157" mass="17412">MPYTFAQREGDTYVINGTKYWTSGAMDPRYKVLIVMGKTDFTAAKHKQQSMIIVDTHTPGVHIKRPLMVFGFDDAPHGHAEVSFVNVHVPAKNILLGEGRGFEIAQVKLFNAFPIDQLDKLGNKKARGIIAMAKVAAPNMALKVLDMVMQVLENMAK</sequence>
<organism evidence="3 4">
    <name type="scientific">Lithocarpus litseifolius</name>
    <dbReference type="NCBI Taxonomy" id="425828"/>
    <lineage>
        <taxon>Eukaryota</taxon>
        <taxon>Viridiplantae</taxon>
        <taxon>Streptophyta</taxon>
        <taxon>Embryophyta</taxon>
        <taxon>Tracheophyta</taxon>
        <taxon>Spermatophyta</taxon>
        <taxon>Magnoliopsida</taxon>
        <taxon>eudicotyledons</taxon>
        <taxon>Gunneridae</taxon>
        <taxon>Pentapetalae</taxon>
        <taxon>rosids</taxon>
        <taxon>fabids</taxon>
        <taxon>Fagales</taxon>
        <taxon>Fagaceae</taxon>
        <taxon>Lithocarpus</taxon>
    </lineage>
</organism>
<protein>
    <recommendedName>
        <fullName evidence="2">Acyl-CoA oxidase/dehydrogenase middle domain-containing protein</fullName>
    </recommendedName>
</protein>
<evidence type="ECO:0000259" key="2">
    <source>
        <dbReference type="Pfam" id="PF02770"/>
    </source>
</evidence>
<evidence type="ECO:0000256" key="1">
    <source>
        <dbReference type="ARBA" id="ARBA00023002"/>
    </source>
</evidence>
<dbReference type="GO" id="GO:0033539">
    <property type="term" value="P:fatty acid beta-oxidation using acyl-CoA dehydrogenase"/>
    <property type="evidence" value="ECO:0007669"/>
    <property type="project" value="TreeGrafter"/>
</dbReference>
<evidence type="ECO:0000313" key="4">
    <source>
        <dbReference type="Proteomes" id="UP001459277"/>
    </source>
</evidence>
<dbReference type="InterPro" id="IPR046373">
    <property type="entry name" value="Acyl-CoA_Oxase/DH_mid-dom_sf"/>
</dbReference>
<dbReference type="EMBL" id="JAZDWU010000009">
    <property type="protein sequence ID" value="KAK9992362.1"/>
    <property type="molecule type" value="Genomic_DNA"/>
</dbReference>
<dbReference type="Pfam" id="PF02770">
    <property type="entry name" value="Acyl-CoA_dh_M"/>
    <property type="match status" value="1"/>
</dbReference>
<feature type="domain" description="Acyl-CoA oxidase/dehydrogenase middle" evidence="2">
    <location>
        <begin position="4"/>
        <end position="84"/>
    </location>
</feature>
<gene>
    <name evidence="3" type="ORF">SO802_027347</name>
</gene>
<dbReference type="SUPFAM" id="SSF56645">
    <property type="entry name" value="Acyl-CoA dehydrogenase NM domain-like"/>
    <property type="match status" value="1"/>
</dbReference>
<keyword evidence="1" id="KW-0560">Oxidoreductase</keyword>
<dbReference type="InterPro" id="IPR006091">
    <property type="entry name" value="Acyl-CoA_Oxase/DH_mid-dom"/>
</dbReference>